<dbReference type="OrthoDB" id="10530955at2759"/>
<name>A0A284RQ42_ARMOS</name>
<dbReference type="Proteomes" id="UP000219338">
    <property type="component" value="Unassembled WGS sequence"/>
</dbReference>
<organism evidence="1 2">
    <name type="scientific">Armillaria ostoyae</name>
    <name type="common">Armillaria root rot fungus</name>
    <dbReference type="NCBI Taxonomy" id="47428"/>
    <lineage>
        <taxon>Eukaryota</taxon>
        <taxon>Fungi</taxon>
        <taxon>Dikarya</taxon>
        <taxon>Basidiomycota</taxon>
        <taxon>Agaricomycotina</taxon>
        <taxon>Agaricomycetes</taxon>
        <taxon>Agaricomycetidae</taxon>
        <taxon>Agaricales</taxon>
        <taxon>Marasmiineae</taxon>
        <taxon>Physalacriaceae</taxon>
        <taxon>Armillaria</taxon>
    </lineage>
</organism>
<evidence type="ECO:0000313" key="2">
    <source>
        <dbReference type="Proteomes" id="UP000219338"/>
    </source>
</evidence>
<protein>
    <submittedName>
        <fullName evidence="1">Uncharacterized protein</fullName>
    </submittedName>
</protein>
<dbReference type="AlphaFoldDB" id="A0A284RQ42"/>
<sequence>MWEKTHIVARTKAVVNICSKGLHAAPHTKTSLNASNTPRLYGCSTTWYSRLLQFFSCHPFNPEGICFYQLYLFCALHKGSRLIADGVQMCKKGRKGPKMVRKKTKASCFSHAGLAIGCHWTMIWILRTSTLRPCAVRAALSTVKMRTKRRNTASILLYDVEAGFSKGTAFGLSRGLLGIPKVTNSGRSP</sequence>
<proteinExistence type="predicted"/>
<reference evidence="2" key="1">
    <citation type="journal article" date="2017" name="Nat. Ecol. Evol.">
        <title>Genome expansion and lineage-specific genetic innovations in the forest pathogenic fungi Armillaria.</title>
        <authorList>
            <person name="Sipos G."/>
            <person name="Prasanna A.N."/>
            <person name="Walter M.C."/>
            <person name="O'Connor E."/>
            <person name="Balint B."/>
            <person name="Krizsan K."/>
            <person name="Kiss B."/>
            <person name="Hess J."/>
            <person name="Varga T."/>
            <person name="Slot J."/>
            <person name="Riley R."/>
            <person name="Boka B."/>
            <person name="Rigling D."/>
            <person name="Barry K."/>
            <person name="Lee J."/>
            <person name="Mihaltcheva S."/>
            <person name="LaButti K."/>
            <person name="Lipzen A."/>
            <person name="Waldron R."/>
            <person name="Moloney N.M."/>
            <person name="Sperisen C."/>
            <person name="Kredics L."/>
            <person name="Vagvoelgyi C."/>
            <person name="Patrignani A."/>
            <person name="Fitzpatrick D."/>
            <person name="Nagy I."/>
            <person name="Doyle S."/>
            <person name="Anderson J.B."/>
            <person name="Grigoriev I.V."/>
            <person name="Gueldener U."/>
            <person name="Muensterkoetter M."/>
            <person name="Nagy L.G."/>
        </authorList>
    </citation>
    <scope>NUCLEOTIDE SEQUENCE [LARGE SCALE GENOMIC DNA]</scope>
    <source>
        <strain evidence="2">C18/9</strain>
    </source>
</reference>
<gene>
    <name evidence="1" type="ORF">ARMOST_14199</name>
</gene>
<evidence type="ECO:0000313" key="1">
    <source>
        <dbReference type="EMBL" id="SJL10805.1"/>
    </source>
</evidence>
<keyword evidence="2" id="KW-1185">Reference proteome</keyword>
<dbReference type="EMBL" id="FUEG01000013">
    <property type="protein sequence ID" value="SJL10805.1"/>
    <property type="molecule type" value="Genomic_DNA"/>
</dbReference>
<accession>A0A284RQ42</accession>